<dbReference type="OrthoDB" id="3874132at2"/>
<accession>A0A1H9EVC2</accession>
<dbReference type="EMBL" id="FOFV01000002">
    <property type="protein sequence ID" value="SEQ29644.1"/>
    <property type="molecule type" value="Genomic_DNA"/>
</dbReference>
<dbReference type="RefSeq" id="WP_089911726.1">
    <property type="nucleotide sequence ID" value="NZ_FOFV01000002.1"/>
</dbReference>
<protein>
    <recommendedName>
        <fullName evidence="1">Outer membrane channel protein CpnT-like N-terminal domain-containing protein</fullName>
    </recommendedName>
</protein>
<evidence type="ECO:0000259" key="1">
    <source>
        <dbReference type="Pfam" id="PF25547"/>
    </source>
</evidence>
<proteinExistence type="predicted"/>
<keyword evidence="3" id="KW-1185">Reference proteome</keyword>
<dbReference type="AlphaFoldDB" id="A0A1H9EVC2"/>
<reference evidence="3" key="1">
    <citation type="submission" date="2016-10" db="EMBL/GenBank/DDBJ databases">
        <authorList>
            <person name="Varghese N."/>
            <person name="Submissions S."/>
        </authorList>
    </citation>
    <scope>NUCLEOTIDE SEQUENCE [LARGE SCALE GENOMIC DNA]</scope>
    <source>
        <strain evidence="3">DSM 44437</strain>
    </source>
</reference>
<feature type="domain" description="Outer membrane channel protein CpnT-like N-terminal" evidence="1">
    <location>
        <begin position="19"/>
        <end position="138"/>
    </location>
</feature>
<name>A0A1H9EVC2_9PSEU</name>
<dbReference type="STRING" id="65499.SAMN04488000_102438"/>
<dbReference type="Proteomes" id="UP000199503">
    <property type="component" value="Unassembled WGS sequence"/>
</dbReference>
<organism evidence="2 3">
    <name type="scientific">Lentzea albida</name>
    <dbReference type="NCBI Taxonomy" id="65499"/>
    <lineage>
        <taxon>Bacteria</taxon>
        <taxon>Bacillati</taxon>
        <taxon>Actinomycetota</taxon>
        <taxon>Actinomycetes</taxon>
        <taxon>Pseudonocardiales</taxon>
        <taxon>Pseudonocardiaceae</taxon>
        <taxon>Lentzea</taxon>
    </lineage>
</organism>
<evidence type="ECO:0000313" key="2">
    <source>
        <dbReference type="EMBL" id="SEQ29644.1"/>
    </source>
</evidence>
<dbReference type="InterPro" id="IPR057746">
    <property type="entry name" value="CpnT-like_N"/>
</dbReference>
<dbReference type="Pfam" id="PF25547">
    <property type="entry name" value="WXG100_2"/>
    <property type="match status" value="1"/>
</dbReference>
<sequence>MTTGMMLPPELSGLLNTLGFNWPESDEGKLFDLGGLWSDFADRLGPAAATADGHAQQVLSANSGAAIDGFKAFWADDESPKKNLEDGATASSLVGAGLYVCAGVVVALKIAVVVQLAMLAVQIAQAIATAVPTFGASLLEIPIFKEITSILLDQAIDLAVSQVLNA</sequence>
<evidence type="ECO:0000313" key="3">
    <source>
        <dbReference type="Proteomes" id="UP000199503"/>
    </source>
</evidence>
<gene>
    <name evidence="2" type="ORF">SAMN04488000_102438</name>
</gene>